<evidence type="ECO:0000313" key="2">
    <source>
        <dbReference type="Proteomes" id="UP001597483"/>
    </source>
</evidence>
<reference evidence="2" key="1">
    <citation type="journal article" date="2019" name="Int. J. Syst. Evol. Microbiol.">
        <title>The Global Catalogue of Microorganisms (GCM) 10K type strain sequencing project: providing services to taxonomists for standard genome sequencing and annotation.</title>
        <authorList>
            <consortium name="The Broad Institute Genomics Platform"/>
            <consortium name="The Broad Institute Genome Sequencing Center for Infectious Disease"/>
            <person name="Wu L."/>
            <person name="Ma J."/>
        </authorList>
    </citation>
    <scope>NUCLEOTIDE SEQUENCE [LARGE SCALE GENOMIC DNA]</scope>
    <source>
        <strain evidence="2">CGMCC 4.7641</strain>
    </source>
</reference>
<proteinExistence type="predicted"/>
<dbReference type="InterPro" id="IPR048167">
    <property type="entry name" value="AQJ64_40280-like"/>
</dbReference>
<dbReference type="RefSeq" id="WP_378304760.1">
    <property type="nucleotide sequence ID" value="NZ_JBHUKS010000011.1"/>
</dbReference>
<comment type="caution">
    <text evidence="1">The sequence shown here is derived from an EMBL/GenBank/DDBJ whole genome shotgun (WGS) entry which is preliminary data.</text>
</comment>
<accession>A0ABW5H6T6</accession>
<protein>
    <submittedName>
        <fullName evidence="1">AQJ64_40280 family protein</fullName>
    </submittedName>
</protein>
<evidence type="ECO:0000313" key="1">
    <source>
        <dbReference type="EMBL" id="MFD2468848.1"/>
    </source>
</evidence>
<keyword evidence="2" id="KW-1185">Reference proteome</keyword>
<gene>
    <name evidence="1" type="ORF">ACFSVL_15775</name>
</gene>
<name>A0ABW5H6T6_9PSEU</name>
<organism evidence="1 2">
    <name type="scientific">Amycolatopsis silviterrae</name>
    <dbReference type="NCBI Taxonomy" id="1656914"/>
    <lineage>
        <taxon>Bacteria</taxon>
        <taxon>Bacillati</taxon>
        <taxon>Actinomycetota</taxon>
        <taxon>Actinomycetes</taxon>
        <taxon>Pseudonocardiales</taxon>
        <taxon>Pseudonocardiaceae</taxon>
        <taxon>Amycolatopsis</taxon>
    </lineage>
</organism>
<sequence length="112" mass="12177">MDATVEWVDARERLPEDGIPVAAATSGTYPAGEAFWIVLPMRFAAHYVAADGTEYRDCFVDSDLVVRLPHGRPGKEHVTHWAMLPPLPGLTVRQVLGTSYPAAAKACSSRGR</sequence>
<dbReference type="NCBIfam" id="NF041588">
    <property type="entry name" value="AQJ64_40280_fam"/>
    <property type="match status" value="1"/>
</dbReference>
<dbReference type="EMBL" id="JBHUKS010000011">
    <property type="protein sequence ID" value="MFD2468848.1"/>
    <property type="molecule type" value="Genomic_DNA"/>
</dbReference>
<dbReference type="Proteomes" id="UP001597483">
    <property type="component" value="Unassembled WGS sequence"/>
</dbReference>